<sequence>MTISAIAVHGATGYTGRLVVAELARRGVTPVLVGRDPDRLNTVTAPGAERRVADLSDPTSLRAAFQDCAVVVNCAGPFAIHGEPVIRAAIDVGAHYVDISGEQSYVMRVFDHFDEPAERAGVTVVPMANDGGFLADLLAAVTAARIDPHDPIDEVVLAHRTGGGGGLSRGSGRTALLARDMFAGGGLVYVDGRWRADLPATCTAITFPGGPAPSTVAKAGFAEIATVPRHVAARRVEGVAEITFLARLAGLTPDVVERLPESPPEHLRTAGRFTLVAEVTGRTSRARGVVEGTDTYGTTAVVAVQAACQLVVQGACQLVVQGAKPGVLAPAQAFTAGPFLDSLTSHGIRHTVETG</sequence>
<proteinExistence type="predicted"/>
<dbReference type="InterPro" id="IPR005097">
    <property type="entry name" value="Sacchrp_dh_NADP-bd"/>
</dbReference>
<protein>
    <submittedName>
        <fullName evidence="2">Short subunit dehydrogenase-like uncharacterized protein</fullName>
    </submittedName>
</protein>
<evidence type="ECO:0000259" key="1">
    <source>
        <dbReference type="Pfam" id="PF03435"/>
    </source>
</evidence>
<comment type="caution">
    <text evidence="2">The sequence shown here is derived from an EMBL/GenBank/DDBJ whole genome shotgun (WGS) entry which is preliminary data.</text>
</comment>
<dbReference type="Gene3D" id="3.40.50.720">
    <property type="entry name" value="NAD(P)-binding Rossmann-like Domain"/>
    <property type="match status" value="1"/>
</dbReference>
<dbReference type="Pfam" id="PF03435">
    <property type="entry name" value="Sacchrp_dh_NADP"/>
    <property type="match status" value="1"/>
</dbReference>
<evidence type="ECO:0000313" key="2">
    <source>
        <dbReference type="EMBL" id="REF38331.1"/>
    </source>
</evidence>
<organism evidence="2 3">
    <name type="scientific">Thermasporomyces composti</name>
    <dbReference type="NCBI Taxonomy" id="696763"/>
    <lineage>
        <taxon>Bacteria</taxon>
        <taxon>Bacillati</taxon>
        <taxon>Actinomycetota</taxon>
        <taxon>Actinomycetes</taxon>
        <taxon>Propionibacteriales</taxon>
        <taxon>Nocardioidaceae</taxon>
        <taxon>Thermasporomyces</taxon>
    </lineage>
</organism>
<dbReference type="AlphaFoldDB" id="A0A3D9VLS6"/>
<dbReference type="SUPFAM" id="SSF51735">
    <property type="entry name" value="NAD(P)-binding Rossmann-fold domains"/>
    <property type="match status" value="1"/>
</dbReference>
<dbReference type="OrthoDB" id="4420885at2"/>
<gene>
    <name evidence="2" type="ORF">DFJ64_3807</name>
</gene>
<keyword evidence="3" id="KW-1185">Reference proteome</keyword>
<dbReference type="EMBL" id="QTUC01000001">
    <property type="protein sequence ID" value="REF38331.1"/>
    <property type="molecule type" value="Genomic_DNA"/>
</dbReference>
<evidence type="ECO:0000313" key="3">
    <source>
        <dbReference type="Proteomes" id="UP000256485"/>
    </source>
</evidence>
<accession>A0A3D9VLS6</accession>
<dbReference type="Proteomes" id="UP000256485">
    <property type="component" value="Unassembled WGS sequence"/>
</dbReference>
<dbReference type="InterPro" id="IPR036291">
    <property type="entry name" value="NAD(P)-bd_dom_sf"/>
</dbReference>
<dbReference type="RefSeq" id="WP_115851645.1">
    <property type="nucleotide sequence ID" value="NZ_QTUC01000001.1"/>
</dbReference>
<name>A0A3D9VLS6_THECX</name>
<reference evidence="2 3" key="1">
    <citation type="submission" date="2018-08" db="EMBL/GenBank/DDBJ databases">
        <title>Sequencing the genomes of 1000 actinobacteria strains.</title>
        <authorList>
            <person name="Klenk H.-P."/>
        </authorList>
    </citation>
    <scope>NUCLEOTIDE SEQUENCE [LARGE SCALE GENOMIC DNA]</scope>
    <source>
        <strain evidence="2 3">DSM 22891</strain>
    </source>
</reference>
<dbReference type="PANTHER" id="PTHR43781:SF1">
    <property type="entry name" value="SACCHAROPINE DEHYDROGENASE"/>
    <property type="match status" value="1"/>
</dbReference>
<dbReference type="PANTHER" id="PTHR43781">
    <property type="entry name" value="SACCHAROPINE DEHYDROGENASE"/>
    <property type="match status" value="1"/>
</dbReference>
<feature type="domain" description="Saccharopine dehydrogenase NADP binding" evidence="1">
    <location>
        <begin position="7"/>
        <end position="125"/>
    </location>
</feature>